<reference evidence="1 2" key="1">
    <citation type="submission" date="2021-11" db="EMBL/GenBank/DDBJ databases">
        <title>Black yeast isolated from Biological Soil Crust.</title>
        <authorList>
            <person name="Kurbessoian T."/>
        </authorList>
    </citation>
    <scope>NUCLEOTIDE SEQUENCE [LARGE SCALE GENOMIC DNA]</scope>
    <source>
        <strain evidence="1 2">CCFEE 5522</strain>
    </source>
</reference>
<dbReference type="AlphaFoldDB" id="A0AAV9JGU8"/>
<sequence length="371" mass="43333">MARRFASKRRPVDEDVIRTEPAVKYKDDRHLDALDGTVDADKDFISALPTETLHNVFSYLILDHDAERGVNIDAHETKSYGFKDRPHVLLALSTMSRHFRANIEGFSCHHLTRYKETYRFTTTTEAAKGHRRSPRLAAKVKPQHDLRIYRVELVKHLQAYCFQCGVFCNHRATMANGVVCCRKCEERDAFPAVMNLSEALREFDLRDYMLIKTRVPGPRAKHKNLPGIPYATVRTGMGYGLGMCVSYKFYRKDVQMIARLVHGDVGAHMLGKAMEQIARKDEKLRRLHVELKIRFHTDVLAKVKREESKEYHQTRLDEFQSPEWDGDWRWAIVNRVSYGQYVDIHARICKIDPCDDCEEERWHRYCPCCRD</sequence>
<accession>A0AAV9JGU8</accession>
<name>A0AAV9JGU8_9PEZI</name>
<comment type="caution">
    <text evidence="1">The sequence shown here is derived from an EMBL/GenBank/DDBJ whole genome shotgun (WGS) entry which is preliminary data.</text>
</comment>
<organism evidence="1 2">
    <name type="scientific">Oleoguttula mirabilis</name>
    <dbReference type="NCBI Taxonomy" id="1507867"/>
    <lineage>
        <taxon>Eukaryota</taxon>
        <taxon>Fungi</taxon>
        <taxon>Dikarya</taxon>
        <taxon>Ascomycota</taxon>
        <taxon>Pezizomycotina</taxon>
        <taxon>Dothideomycetes</taxon>
        <taxon>Dothideomycetidae</taxon>
        <taxon>Mycosphaerellales</taxon>
        <taxon>Teratosphaeriaceae</taxon>
        <taxon>Oleoguttula</taxon>
    </lineage>
</organism>
<dbReference type="EMBL" id="JAVFHQ010000025">
    <property type="protein sequence ID" value="KAK4544422.1"/>
    <property type="molecule type" value="Genomic_DNA"/>
</dbReference>
<evidence type="ECO:0000313" key="2">
    <source>
        <dbReference type="Proteomes" id="UP001324427"/>
    </source>
</evidence>
<proteinExistence type="predicted"/>
<gene>
    <name evidence="1" type="ORF">LTR36_004313</name>
</gene>
<keyword evidence="2" id="KW-1185">Reference proteome</keyword>
<evidence type="ECO:0008006" key="3">
    <source>
        <dbReference type="Google" id="ProtNLM"/>
    </source>
</evidence>
<dbReference type="Proteomes" id="UP001324427">
    <property type="component" value="Unassembled WGS sequence"/>
</dbReference>
<evidence type="ECO:0000313" key="1">
    <source>
        <dbReference type="EMBL" id="KAK4544422.1"/>
    </source>
</evidence>
<protein>
    <recommendedName>
        <fullName evidence="3">F-box domain-containing protein</fullName>
    </recommendedName>
</protein>